<protein>
    <submittedName>
        <fullName evidence="1">Uncharacterized protein</fullName>
    </submittedName>
</protein>
<accession>A0ABR3H5F6</accession>
<reference evidence="1 2" key="1">
    <citation type="submission" date="2024-06" db="EMBL/GenBank/DDBJ databases">
        <title>A chromosome-level genome assembly of beet webworm, Loxostege sticticalis.</title>
        <authorList>
            <person name="Zhang Y."/>
        </authorList>
    </citation>
    <scope>NUCLEOTIDE SEQUENCE [LARGE SCALE GENOMIC DNA]</scope>
    <source>
        <strain evidence="1">AQ026</strain>
        <tissue evidence="1">Whole body</tissue>
    </source>
</reference>
<dbReference type="PANTHER" id="PTHR46114:SF1">
    <property type="entry name" value="ZAD DOMAIN-CONTAINING PROTEIN"/>
    <property type="match status" value="1"/>
</dbReference>
<sequence>MSKRKCQQSYNRFCYVCGQFIFSKKKRPVVESLKNAYLHYFGFLVANQDKKWVPHVFWESCRITLLRWSSSENVHLPFGAPTLWREPSNHENDCYFCVTKTSGFNKKTKSGIVYADAPSVTKPILHSKHLPYPTCPARFSLSTKFPKAKLKEGIFDGPQMRKIMADSKFDTLLSEKKELLGILSRYENYKAIVTDLLKYYQQIGVNMSLKIHFLHSHLDFFPENLGSMNLMTFEGRHQGYWNENMLGNYCWSILRETDQNTYKKKSKICHF</sequence>
<gene>
    <name evidence="1" type="ORF">ABMA27_010359</name>
</gene>
<comment type="caution">
    <text evidence="1">The sequence shown here is derived from an EMBL/GenBank/DDBJ whole genome shotgun (WGS) entry which is preliminary data.</text>
</comment>
<keyword evidence="2" id="KW-1185">Reference proteome</keyword>
<dbReference type="Proteomes" id="UP001549920">
    <property type="component" value="Unassembled WGS sequence"/>
</dbReference>
<dbReference type="EMBL" id="JBEUOH010000026">
    <property type="protein sequence ID" value="KAL0860044.1"/>
    <property type="molecule type" value="Genomic_DNA"/>
</dbReference>
<evidence type="ECO:0000313" key="1">
    <source>
        <dbReference type="EMBL" id="KAL0860044.1"/>
    </source>
</evidence>
<name>A0ABR3H5F6_LOXSC</name>
<proteinExistence type="predicted"/>
<evidence type="ECO:0000313" key="2">
    <source>
        <dbReference type="Proteomes" id="UP001549920"/>
    </source>
</evidence>
<dbReference type="PANTHER" id="PTHR46114">
    <property type="entry name" value="APPLE DOMAIN-CONTAINING PROTEIN"/>
    <property type="match status" value="1"/>
</dbReference>
<organism evidence="1 2">
    <name type="scientific">Loxostege sticticalis</name>
    <name type="common">Beet webworm moth</name>
    <dbReference type="NCBI Taxonomy" id="481309"/>
    <lineage>
        <taxon>Eukaryota</taxon>
        <taxon>Metazoa</taxon>
        <taxon>Ecdysozoa</taxon>
        <taxon>Arthropoda</taxon>
        <taxon>Hexapoda</taxon>
        <taxon>Insecta</taxon>
        <taxon>Pterygota</taxon>
        <taxon>Neoptera</taxon>
        <taxon>Endopterygota</taxon>
        <taxon>Lepidoptera</taxon>
        <taxon>Glossata</taxon>
        <taxon>Ditrysia</taxon>
        <taxon>Pyraloidea</taxon>
        <taxon>Crambidae</taxon>
        <taxon>Pyraustinae</taxon>
        <taxon>Loxostege</taxon>
    </lineage>
</organism>